<evidence type="ECO:0000256" key="4">
    <source>
        <dbReference type="ARBA" id="ARBA00023242"/>
    </source>
</evidence>
<dbReference type="Pfam" id="PF00046">
    <property type="entry name" value="Homeodomain"/>
    <property type="match status" value="1"/>
</dbReference>
<evidence type="ECO:0000256" key="6">
    <source>
        <dbReference type="RuleBase" id="RU000682"/>
    </source>
</evidence>
<dbReference type="InterPro" id="IPR017970">
    <property type="entry name" value="Homeobox_CS"/>
</dbReference>
<protein>
    <submittedName>
        <fullName evidence="9">Dsc-1</fullName>
    </submittedName>
</protein>
<dbReference type="GO" id="GO:0000977">
    <property type="term" value="F:RNA polymerase II transcription regulatory region sequence-specific DNA binding"/>
    <property type="evidence" value="ECO:0000318"/>
    <property type="project" value="GO_Central"/>
</dbReference>
<name>A0A8R1YGJ0_PRIPA</name>
<keyword evidence="4 5" id="KW-0539">Nucleus</keyword>
<feature type="DNA-binding region" description="Homeobox" evidence="5">
    <location>
        <begin position="72"/>
        <end position="131"/>
    </location>
</feature>
<dbReference type="GO" id="GO:0005634">
    <property type="term" value="C:nucleus"/>
    <property type="evidence" value="ECO:0000318"/>
    <property type="project" value="GO_Central"/>
</dbReference>
<dbReference type="PANTHER" id="PTHR24329:SF543">
    <property type="entry name" value="FI01017P-RELATED"/>
    <property type="match status" value="1"/>
</dbReference>
<evidence type="ECO:0000313" key="9">
    <source>
        <dbReference type="EnsemblMetazoa" id="PPA18697.1"/>
    </source>
</evidence>
<dbReference type="GO" id="GO:0048666">
    <property type="term" value="P:neuron development"/>
    <property type="evidence" value="ECO:0000318"/>
    <property type="project" value="GO_Central"/>
</dbReference>
<evidence type="ECO:0000259" key="8">
    <source>
        <dbReference type="PROSITE" id="PS50071"/>
    </source>
</evidence>
<evidence type="ECO:0000313" key="10">
    <source>
        <dbReference type="Proteomes" id="UP000005239"/>
    </source>
</evidence>
<feature type="domain" description="Homeobox" evidence="8">
    <location>
        <begin position="70"/>
        <end position="130"/>
    </location>
</feature>
<dbReference type="InterPro" id="IPR001356">
    <property type="entry name" value="HD"/>
</dbReference>
<keyword evidence="3 5" id="KW-0371">Homeobox</keyword>
<evidence type="ECO:0000256" key="5">
    <source>
        <dbReference type="PROSITE-ProRule" id="PRU00108"/>
    </source>
</evidence>
<sequence length="209" mass="24157">RREDPPPPSLPFSLSHMSGFLASFDQLQSSLPIDSPQVRNQMTNLNNADNRRNFDSIPLTDKRCTPFVDDSKRRFRTNFTEAQASILEEAFRTSHYPDQHTKRSMAIALSIPEDRVTVWFQNRRAKWRRKENREKEKKSPSAESDITRSHNPLPSIVPPIPILPDLPSINSIPSLQVPSQFQTTFSPNTYINEYFSTSHEHSPFLEFTM</sequence>
<reference evidence="10" key="1">
    <citation type="journal article" date="2008" name="Nat. Genet.">
        <title>The Pristionchus pacificus genome provides a unique perspective on nematode lifestyle and parasitism.</title>
        <authorList>
            <person name="Dieterich C."/>
            <person name="Clifton S.W."/>
            <person name="Schuster L.N."/>
            <person name="Chinwalla A."/>
            <person name="Delehaunty K."/>
            <person name="Dinkelacker I."/>
            <person name="Fulton L."/>
            <person name="Fulton R."/>
            <person name="Godfrey J."/>
            <person name="Minx P."/>
            <person name="Mitreva M."/>
            <person name="Roeseler W."/>
            <person name="Tian H."/>
            <person name="Witte H."/>
            <person name="Yang S.P."/>
            <person name="Wilson R.K."/>
            <person name="Sommer R.J."/>
        </authorList>
    </citation>
    <scope>NUCLEOTIDE SEQUENCE [LARGE SCALE GENOMIC DNA]</scope>
    <source>
        <strain evidence="10">PS312</strain>
    </source>
</reference>
<dbReference type="PROSITE" id="PS50071">
    <property type="entry name" value="HOMEOBOX_2"/>
    <property type="match status" value="1"/>
</dbReference>
<dbReference type="InterPro" id="IPR009057">
    <property type="entry name" value="Homeodomain-like_sf"/>
</dbReference>
<dbReference type="GO" id="GO:0000981">
    <property type="term" value="F:DNA-binding transcription factor activity, RNA polymerase II-specific"/>
    <property type="evidence" value="ECO:0000318"/>
    <property type="project" value="GO_Central"/>
</dbReference>
<organism evidence="9 10">
    <name type="scientific">Pristionchus pacificus</name>
    <name type="common">Parasitic nematode worm</name>
    <dbReference type="NCBI Taxonomy" id="54126"/>
    <lineage>
        <taxon>Eukaryota</taxon>
        <taxon>Metazoa</taxon>
        <taxon>Ecdysozoa</taxon>
        <taxon>Nematoda</taxon>
        <taxon>Chromadorea</taxon>
        <taxon>Rhabditida</taxon>
        <taxon>Rhabditina</taxon>
        <taxon>Diplogasteromorpha</taxon>
        <taxon>Diplogasteroidea</taxon>
        <taxon>Neodiplogasteridae</taxon>
        <taxon>Pristionchus</taxon>
    </lineage>
</organism>
<dbReference type="Gene3D" id="1.10.10.60">
    <property type="entry name" value="Homeodomain-like"/>
    <property type="match status" value="1"/>
</dbReference>
<dbReference type="SUPFAM" id="SSF46689">
    <property type="entry name" value="Homeodomain-like"/>
    <property type="match status" value="1"/>
</dbReference>
<reference evidence="9" key="2">
    <citation type="submission" date="2022-06" db="UniProtKB">
        <authorList>
            <consortium name="EnsemblMetazoa"/>
        </authorList>
    </citation>
    <scope>IDENTIFICATION</scope>
    <source>
        <strain evidence="9">PS312</strain>
    </source>
</reference>
<keyword evidence="10" id="KW-1185">Reference proteome</keyword>
<evidence type="ECO:0000256" key="3">
    <source>
        <dbReference type="ARBA" id="ARBA00023155"/>
    </source>
</evidence>
<dbReference type="PANTHER" id="PTHR24329">
    <property type="entry name" value="HOMEOBOX PROTEIN ARISTALESS"/>
    <property type="match status" value="1"/>
</dbReference>
<feature type="region of interest" description="Disordered" evidence="7">
    <location>
        <begin position="128"/>
        <end position="156"/>
    </location>
</feature>
<evidence type="ECO:0000256" key="2">
    <source>
        <dbReference type="ARBA" id="ARBA00023125"/>
    </source>
</evidence>
<proteinExistence type="predicted"/>
<gene>
    <name evidence="9" type="primary">WBGene00108251</name>
</gene>
<evidence type="ECO:0000256" key="1">
    <source>
        <dbReference type="ARBA" id="ARBA00004123"/>
    </source>
</evidence>
<keyword evidence="2 5" id="KW-0238">DNA-binding</keyword>
<dbReference type="AlphaFoldDB" id="A0A8R1YGJ0"/>
<dbReference type="InterPro" id="IPR050649">
    <property type="entry name" value="Paired_Homeobox_TFs"/>
</dbReference>
<dbReference type="OrthoDB" id="6159439at2759"/>
<feature type="compositionally biased region" description="Basic and acidic residues" evidence="7">
    <location>
        <begin position="131"/>
        <end position="148"/>
    </location>
</feature>
<evidence type="ECO:0000256" key="7">
    <source>
        <dbReference type="SAM" id="MobiDB-lite"/>
    </source>
</evidence>
<dbReference type="GO" id="GO:0006357">
    <property type="term" value="P:regulation of transcription by RNA polymerase II"/>
    <property type="evidence" value="ECO:0000318"/>
    <property type="project" value="GO_Central"/>
</dbReference>
<dbReference type="EnsemblMetazoa" id="PPA18697.1">
    <property type="protein sequence ID" value="PPA18697.1"/>
    <property type="gene ID" value="WBGene00108251"/>
</dbReference>
<comment type="subcellular location">
    <subcellularLocation>
        <location evidence="1 5 6">Nucleus</location>
    </subcellularLocation>
</comment>
<dbReference type="CDD" id="cd00086">
    <property type="entry name" value="homeodomain"/>
    <property type="match status" value="1"/>
</dbReference>
<dbReference type="PROSITE" id="PS00027">
    <property type="entry name" value="HOMEOBOX_1"/>
    <property type="match status" value="1"/>
</dbReference>
<accession>A0A8R1YGJ0</accession>
<dbReference type="SMART" id="SM00389">
    <property type="entry name" value="HOX"/>
    <property type="match status" value="1"/>
</dbReference>
<dbReference type="Proteomes" id="UP000005239">
    <property type="component" value="Unassembled WGS sequence"/>
</dbReference>